<evidence type="ECO:0000256" key="1">
    <source>
        <dbReference type="ARBA" id="ARBA00001946"/>
    </source>
</evidence>
<name>A0A1Y0CV15_9GAMM</name>
<dbReference type="GO" id="GO:0043709">
    <property type="term" value="P:cell adhesion involved in single-species biofilm formation"/>
    <property type="evidence" value="ECO:0007669"/>
    <property type="project" value="TreeGrafter"/>
</dbReference>
<protein>
    <recommendedName>
        <fullName evidence="2">diguanylate cyclase</fullName>
        <ecNumber evidence="2">2.7.7.65</ecNumber>
    </recommendedName>
</protein>
<dbReference type="Gene3D" id="2.60.40.10">
    <property type="entry name" value="Immunoglobulins"/>
    <property type="match status" value="1"/>
</dbReference>
<dbReference type="InterPro" id="IPR013783">
    <property type="entry name" value="Ig-like_fold"/>
</dbReference>
<dbReference type="PANTHER" id="PTHR45138">
    <property type="entry name" value="REGULATORY COMPONENTS OF SENSORY TRANSDUCTION SYSTEM"/>
    <property type="match status" value="1"/>
</dbReference>
<dbReference type="InterPro" id="IPR043128">
    <property type="entry name" value="Rev_trsase/Diguanyl_cyclase"/>
</dbReference>
<keyword evidence="3" id="KW-1133">Transmembrane helix</keyword>
<dbReference type="InterPro" id="IPR000160">
    <property type="entry name" value="GGDEF_dom"/>
</dbReference>
<sequence length="1003" mass="110298">MRLSLISKRSLLAGPDKSAVLRLSDAQRLILSIASSWLLIIASLFYSTYALAFTSSTPIPLSRYYQDHWTTQEGLPQNTINDIAQTPEGYLWIATWEGVARYNGREFKVFSRATDSGLPDSGIRDLVVSDEGLLALDSRGGISRYQQQHFIPQADVGVMINDVLHDSQGLTWLATEGDGLYLRKDDSTELHIKSEDGLASNYVYRLVEDERGHIWVATAKGLAKVVGRQLKPVAQVPNVSIGALLKDNQGRILIGSEQGVYIADDQDITPFHPAAIPDSIISMLQDNSGALWLGTVDSGLIRVSELGIERLDVAQGLPEQYVPSLLQDKEGSIWVGTNGGLMRLREVSFININEQDGLAGNYARTLLAHSDGSVWVGSSTGLSRISSSGIEALALTIPDSTAPSVLSLAQGPEDELWVGTFSHGLLHVKDKQVIAVYGQEQGLPANKIRAILPAADGSLWLGTSLGLSQFKNGTFTNFTTANGLPNDVIMSLHQADNGDIWVGTPLGAAIIRNQTITEVDLSAQEKAEFVFGFYSEPGSEYLWLGTDRGLVRYRTQDNSVALVGIAQGLPLEKIFQPVADGKGSLWLPTNKGVTRVSLAEAHRVADGKKKAIKFTHYGEKDGLTSSQTYSGASNNAVMDNAGNIWLTTALGMMYTQPNWHTLTSSSDLPVVLETFMVGGEAQVIKDKTVLDAGTSRIQFNYAGLGYVVPERIQYRTLLVGFDKDWVNRGQQAIAEYTNLAPGHYVFKVAARYSYQDWGPPTQVSFTILPFIWQLPFFWSILACLLVISLWLLMRMRLRFIRYHAQELERQVADKTQELKHQAQAFARQARADSLTGLPNRRAFDEAMASAFSRAERTPLPITLVVLDIDHFKLVNDTWSHEVGDQVLKVVAELIRNEIREVDFPARWGGEEFTILLPNTDLMTSVLVAERLRESVMEHDFGYLAADFKLTVSIGLAEAAPGMDAVQLLANADVALYQAKGQGRNRVVTFMTEPTTMSQSSVNE</sequence>
<dbReference type="InterPro" id="IPR011110">
    <property type="entry name" value="Reg_prop"/>
</dbReference>
<dbReference type="PANTHER" id="PTHR45138:SF24">
    <property type="entry name" value="DIGUANYLATE CYCLASE DGCC-RELATED"/>
    <property type="match status" value="1"/>
</dbReference>
<dbReference type="PROSITE" id="PS50887">
    <property type="entry name" value="GGDEF"/>
    <property type="match status" value="1"/>
</dbReference>
<dbReference type="SMART" id="SM00267">
    <property type="entry name" value="GGDEF"/>
    <property type="match status" value="1"/>
</dbReference>
<dbReference type="EC" id="2.7.7.65" evidence="2"/>
<dbReference type="AlphaFoldDB" id="A0A1Y0CV15"/>
<dbReference type="Gene3D" id="3.30.70.270">
    <property type="match status" value="1"/>
</dbReference>
<dbReference type="KEGG" id="ocm:CBP12_00700"/>
<dbReference type="InterPro" id="IPR029787">
    <property type="entry name" value="Nucleotide_cyclase"/>
</dbReference>
<evidence type="ECO:0000256" key="2">
    <source>
        <dbReference type="ARBA" id="ARBA00012528"/>
    </source>
</evidence>
<dbReference type="NCBIfam" id="TIGR00254">
    <property type="entry name" value="GGDEF"/>
    <property type="match status" value="1"/>
</dbReference>
<feature type="transmembrane region" description="Helical" evidence="3">
    <location>
        <begin position="770"/>
        <end position="792"/>
    </location>
</feature>
<dbReference type="Pfam" id="PF07494">
    <property type="entry name" value="Reg_prop"/>
    <property type="match status" value="5"/>
</dbReference>
<feature type="domain" description="GGDEF" evidence="4">
    <location>
        <begin position="859"/>
        <end position="991"/>
    </location>
</feature>
<dbReference type="InterPro" id="IPR050469">
    <property type="entry name" value="Diguanylate_Cyclase"/>
</dbReference>
<evidence type="ECO:0000313" key="6">
    <source>
        <dbReference type="Proteomes" id="UP000243793"/>
    </source>
</evidence>
<keyword evidence="3" id="KW-0472">Membrane</keyword>
<comment type="cofactor">
    <cofactor evidence="1">
        <name>Mg(2+)</name>
        <dbReference type="ChEBI" id="CHEBI:18420"/>
    </cofactor>
</comment>
<dbReference type="InterPro" id="IPR011123">
    <property type="entry name" value="Y_Y_Y"/>
</dbReference>
<dbReference type="SUPFAM" id="SSF63829">
    <property type="entry name" value="Calcium-dependent phosphotriesterase"/>
    <property type="match status" value="2"/>
</dbReference>
<dbReference type="Proteomes" id="UP000243793">
    <property type="component" value="Chromosome"/>
</dbReference>
<evidence type="ECO:0000313" key="5">
    <source>
        <dbReference type="EMBL" id="ART78854.1"/>
    </source>
</evidence>
<keyword evidence="6" id="KW-1185">Reference proteome</keyword>
<feature type="transmembrane region" description="Helical" evidence="3">
    <location>
        <begin position="29"/>
        <end position="52"/>
    </location>
</feature>
<dbReference type="OrthoDB" id="9812260at2"/>
<dbReference type="InterPro" id="IPR015943">
    <property type="entry name" value="WD40/YVTN_repeat-like_dom_sf"/>
</dbReference>
<keyword evidence="3" id="KW-0812">Transmembrane</keyword>
<evidence type="ECO:0000259" key="4">
    <source>
        <dbReference type="PROSITE" id="PS50887"/>
    </source>
</evidence>
<dbReference type="CDD" id="cd01949">
    <property type="entry name" value="GGDEF"/>
    <property type="match status" value="1"/>
</dbReference>
<dbReference type="FunFam" id="3.30.70.270:FF:000001">
    <property type="entry name" value="Diguanylate cyclase domain protein"/>
    <property type="match status" value="1"/>
</dbReference>
<dbReference type="EMBL" id="CP021376">
    <property type="protein sequence ID" value="ART78854.1"/>
    <property type="molecule type" value="Genomic_DNA"/>
</dbReference>
<gene>
    <name evidence="5" type="ORF">CBP12_00700</name>
</gene>
<proteinExistence type="predicted"/>
<dbReference type="GO" id="GO:0052621">
    <property type="term" value="F:diguanylate cyclase activity"/>
    <property type="evidence" value="ECO:0007669"/>
    <property type="project" value="UniProtKB-EC"/>
</dbReference>
<evidence type="ECO:0000256" key="3">
    <source>
        <dbReference type="SAM" id="Phobius"/>
    </source>
</evidence>
<dbReference type="Gene3D" id="2.130.10.10">
    <property type="entry name" value="YVTN repeat-like/Quinoprotein amine dehydrogenase"/>
    <property type="match status" value="4"/>
</dbReference>
<dbReference type="Pfam" id="PF07495">
    <property type="entry name" value="Y_Y_Y"/>
    <property type="match status" value="1"/>
</dbReference>
<dbReference type="GO" id="GO:0005886">
    <property type="term" value="C:plasma membrane"/>
    <property type="evidence" value="ECO:0007669"/>
    <property type="project" value="TreeGrafter"/>
</dbReference>
<accession>A0A1Y0CV15</accession>
<dbReference type="Pfam" id="PF00990">
    <property type="entry name" value="GGDEF"/>
    <property type="match status" value="1"/>
</dbReference>
<dbReference type="GO" id="GO:1902201">
    <property type="term" value="P:negative regulation of bacterial-type flagellum-dependent cell motility"/>
    <property type="evidence" value="ECO:0007669"/>
    <property type="project" value="TreeGrafter"/>
</dbReference>
<dbReference type="SUPFAM" id="SSF55073">
    <property type="entry name" value="Nucleotide cyclase"/>
    <property type="match status" value="1"/>
</dbReference>
<organism evidence="5 6">
    <name type="scientific">Oceanisphaera avium</name>
    <dbReference type="NCBI Taxonomy" id="1903694"/>
    <lineage>
        <taxon>Bacteria</taxon>
        <taxon>Pseudomonadati</taxon>
        <taxon>Pseudomonadota</taxon>
        <taxon>Gammaproteobacteria</taxon>
        <taxon>Aeromonadales</taxon>
        <taxon>Aeromonadaceae</taxon>
        <taxon>Oceanisphaera</taxon>
    </lineage>
</organism>
<reference evidence="6" key="1">
    <citation type="submission" date="2017-05" db="EMBL/GenBank/DDBJ databases">
        <authorList>
            <person name="Sung H."/>
        </authorList>
    </citation>
    <scope>NUCLEOTIDE SEQUENCE [LARGE SCALE GENOMIC DNA]</scope>
    <source>
        <strain evidence="6">AMac2203</strain>
    </source>
</reference>